<sequence length="805" mass="88300">MADDFGFDEVEASDSADANDSDTCDDEPAKKKGRVSLGGSSAKSSAIKGKSKAKAGSKSKEEKMCYISDCPNKKSGKHKSCGDHKKVIDAILYQAEKVGRKSEVEKVLADPVQAAKAVREFEADNPPGRFRKKLIDFTQWLKTYSVETSQKHRELCEEYTFQDFSDEKTAAGWEAKAILDKWQEYQSDPNIERQKIRDFTKRVSQSVAESSKPMKNLKPADVDALKQFAATNAASHTHSFLRGKDAGQKSAAASQLQMSNAGEPTIELDPADADKKKKAKKIDLANALPTLHEKETSQLARVKEQMQAALNKAADAIRVASSNTGLSQAGQTFLDTCVMRKSCAEVWLLETEEALDKWESANKASLEQAAAGDASAQPVDTSSAAVPPKQEPDVKNPKALGLTERVNGLLQQACAVKGAAFIPVQDVSSLRSWVDLAGRCHKLLQLGTVDALNEHKTASKKFLGTANQLRESVAKAASKVTGHLENIERESLRIQKKEQERKEKEAVAKAKAMAKKAAQNVQKMTVEVTGLFAIDHAQLKPKLLQTPIITDDKMKEADLAFDHSRLALVKSSMVEQEWANLPKVQMALSAYGGQYKSQSTTKAAGKGQTNMRSKAGKEETELLVRKLMSALQLDKKVAKLSDQDEQMLKEIWLFGYVPQASFVAPTPQGLAMIKVLAAGEVSVFAIEIKSLLAHLKKQGQQVTEDTFDSMFGMDASALAELSKECSLYYFHVKQWDVLYVPAGYVVFERSHSAVLIYGMRKSVCLKGDEDRYEGLIEYLKAIGKDTARYEKCLEGMKACASSEAS</sequence>
<proteinExistence type="predicted"/>
<reference evidence="3" key="1">
    <citation type="submission" date="2021-02" db="EMBL/GenBank/DDBJ databases">
        <authorList>
            <person name="Dougan E. K."/>
            <person name="Rhodes N."/>
            <person name="Thang M."/>
            <person name="Chan C."/>
        </authorList>
    </citation>
    <scope>NUCLEOTIDE SEQUENCE</scope>
</reference>
<protein>
    <submittedName>
        <fullName evidence="3">Uncharacterized protein</fullName>
    </submittedName>
</protein>
<dbReference type="Proteomes" id="UP000649617">
    <property type="component" value="Unassembled WGS sequence"/>
</dbReference>
<gene>
    <name evidence="3" type="ORF">SPIL2461_LOCUS12312</name>
</gene>
<dbReference type="EMBL" id="CAJNIZ010025191">
    <property type="protein sequence ID" value="CAE7482023.1"/>
    <property type="molecule type" value="Genomic_DNA"/>
</dbReference>
<evidence type="ECO:0000256" key="2">
    <source>
        <dbReference type="SAM" id="MobiDB-lite"/>
    </source>
</evidence>
<feature type="compositionally biased region" description="Acidic residues" evidence="2">
    <location>
        <begin position="1"/>
        <end position="26"/>
    </location>
</feature>
<feature type="coiled-coil region" evidence="1">
    <location>
        <begin position="487"/>
        <end position="527"/>
    </location>
</feature>
<dbReference type="OrthoDB" id="416260at2759"/>
<comment type="caution">
    <text evidence="3">The sequence shown here is derived from an EMBL/GenBank/DDBJ whole genome shotgun (WGS) entry which is preliminary data.</text>
</comment>
<evidence type="ECO:0000313" key="3">
    <source>
        <dbReference type="EMBL" id="CAE7482023.1"/>
    </source>
</evidence>
<feature type="region of interest" description="Disordered" evidence="2">
    <location>
        <begin position="243"/>
        <end position="274"/>
    </location>
</feature>
<feature type="compositionally biased region" description="Polar residues" evidence="2">
    <location>
        <begin position="251"/>
        <end position="262"/>
    </location>
</feature>
<evidence type="ECO:0000313" key="4">
    <source>
        <dbReference type="Proteomes" id="UP000649617"/>
    </source>
</evidence>
<dbReference type="AlphaFoldDB" id="A0A812SM43"/>
<organism evidence="3 4">
    <name type="scientific">Symbiodinium pilosum</name>
    <name type="common">Dinoflagellate</name>
    <dbReference type="NCBI Taxonomy" id="2952"/>
    <lineage>
        <taxon>Eukaryota</taxon>
        <taxon>Sar</taxon>
        <taxon>Alveolata</taxon>
        <taxon>Dinophyceae</taxon>
        <taxon>Suessiales</taxon>
        <taxon>Symbiodiniaceae</taxon>
        <taxon>Symbiodinium</taxon>
    </lineage>
</organism>
<keyword evidence="4" id="KW-1185">Reference proteome</keyword>
<evidence type="ECO:0000256" key="1">
    <source>
        <dbReference type="SAM" id="Coils"/>
    </source>
</evidence>
<feature type="compositionally biased region" description="Low complexity" evidence="2">
    <location>
        <begin position="38"/>
        <end position="48"/>
    </location>
</feature>
<feature type="region of interest" description="Disordered" evidence="2">
    <location>
        <begin position="1"/>
        <end position="63"/>
    </location>
</feature>
<feature type="region of interest" description="Disordered" evidence="2">
    <location>
        <begin position="366"/>
        <end position="396"/>
    </location>
</feature>
<accession>A0A812SM43</accession>
<name>A0A812SM43_SYMPI</name>
<keyword evidence="1" id="KW-0175">Coiled coil</keyword>
<feature type="coiled-coil region" evidence="1">
    <location>
        <begin position="292"/>
        <end position="319"/>
    </location>
</feature>